<evidence type="ECO:0000256" key="3">
    <source>
        <dbReference type="ARBA" id="ARBA00023163"/>
    </source>
</evidence>
<dbReference type="PROSITE" id="PS00356">
    <property type="entry name" value="HTH_LACI_1"/>
    <property type="match status" value="1"/>
</dbReference>
<dbReference type="SUPFAM" id="SSF47413">
    <property type="entry name" value="lambda repressor-like DNA-binding domains"/>
    <property type="match status" value="1"/>
</dbReference>
<keyword evidence="1" id="KW-0805">Transcription regulation</keyword>
<evidence type="ECO:0000313" key="7">
    <source>
        <dbReference type="Proteomes" id="UP000199375"/>
    </source>
</evidence>
<dbReference type="PANTHER" id="PTHR30146:SF155">
    <property type="entry name" value="ALANINE RACEMASE"/>
    <property type="match status" value="1"/>
</dbReference>
<dbReference type="PANTHER" id="PTHR30146">
    <property type="entry name" value="LACI-RELATED TRANSCRIPTIONAL REPRESSOR"/>
    <property type="match status" value="1"/>
</dbReference>
<accession>A0A1C4WL22</accession>
<dbReference type="InterPro" id="IPR010982">
    <property type="entry name" value="Lambda_DNA-bd_dom_sf"/>
</dbReference>
<dbReference type="InterPro" id="IPR046335">
    <property type="entry name" value="LacI/GalR-like_sensor"/>
</dbReference>
<dbReference type="Pfam" id="PF00356">
    <property type="entry name" value="LacI"/>
    <property type="match status" value="1"/>
</dbReference>
<dbReference type="Pfam" id="PF13377">
    <property type="entry name" value="Peripla_BP_3"/>
    <property type="match status" value="1"/>
</dbReference>
<dbReference type="Gene3D" id="3.40.50.2300">
    <property type="match status" value="2"/>
</dbReference>
<keyword evidence="2" id="KW-0238">DNA-binding</keyword>
<dbReference type="GO" id="GO:0000976">
    <property type="term" value="F:transcription cis-regulatory region binding"/>
    <property type="evidence" value="ECO:0007669"/>
    <property type="project" value="TreeGrafter"/>
</dbReference>
<evidence type="ECO:0000256" key="1">
    <source>
        <dbReference type="ARBA" id="ARBA00023015"/>
    </source>
</evidence>
<dbReference type="SMART" id="SM00354">
    <property type="entry name" value="HTH_LACI"/>
    <property type="match status" value="1"/>
</dbReference>
<dbReference type="EMBL" id="FMCW01000016">
    <property type="protein sequence ID" value="SCE96986.1"/>
    <property type="molecule type" value="Genomic_DNA"/>
</dbReference>
<evidence type="ECO:0000313" key="6">
    <source>
        <dbReference type="EMBL" id="SCE96986.1"/>
    </source>
</evidence>
<evidence type="ECO:0000259" key="5">
    <source>
        <dbReference type="PROSITE" id="PS50932"/>
    </source>
</evidence>
<dbReference type="CDD" id="cd06267">
    <property type="entry name" value="PBP1_LacI_sugar_binding-like"/>
    <property type="match status" value="1"/>
</dbReference>
<dbReference type="Proteomes" id="UP000199375">
    <property type="component" value="Unassembled WGS sequence"/>
</dbReference>
<proteinExistence type="predicted"/>
<evidence type="ECO:0000256" key="4">
    <source>
        <dbReference type="SAM" id="MobiDB-lite"/>
    </source>
</evidence>
<dbReference type="SUPFAM" id="SSF53822">
    <property type="entry name" value="Periplasmic binding protein-like I"/>
    <property type="match status" value="1"/>
</dbReference>
<feature type="domain" description="HTH lacI-type" evidence="5">
    <location>
        <begin position="13"/>
        <end position="67"/>
    </location>
</feature>
<dbReference type="InterPro" id="IPR000843">
    <property type="entry name" value="HTH_LacI"/>
</dbReference>
<dbReference type="InterPro" id="IPR028082">
    <property type="entry name" value="Peripla_BP_I"/>
</dbReference>
<protein>
    <submittedName>
        <fullName evidence="6">Transcriptional regulator, LacI family</fullName>
    </submittedName>
</protein>
<dbReference type="AlphaFoldDB" id="A0A1C4WL22"/>
<dbReference type="CDD" id="cd01392">
    <property type="entry name" value="HTH_LacI"/>
    <property type="match status" value="1"/>
</dbReference>
<keyword evidence="3" id="KW-0804">Transcription</keyword>
<dbReference type="Gene3D" id="1.10.260.40">
    <property type="entry name" value="lambda repressor-like DNA-binding domains"/>
    <property type="match status" value="1"/>
</dbReference>
<gene>
    <name evidence="6" type="ORF">GA0070558_11699</name>
</gene>
<feature type="region of interest" description="Disordered" evidence="4">
    <location>
        <begin position="328"/>
        <end position="350"/>
    </location>
</feature>
<reference evidence="6 7" key="1">
    <citation type="submission" date="2016-06" db="EMBL/GenBank/DDBJ databases">
        <authorList>
            <person name="Kjaerup R.B."/>
            <person name="Dalgaard T.S."/>
            <person name="Juul-Madsen H.R."/>
        </authorList>
    </citation>
    <scope>NUCLEOTIDE SEQUENCE [LARGE SCALE GENOMIC DNA]</scope>
    <source>
        <strain evidence="6 7">DSM 45626</strain>
    </source>
</reference>
<organism evidence="6 7">
    <name type="scientific">Micromonospora haikouensis</name>
    <dbReference type="NCBI Taxonomy" id="686309"/>
    <lineage>
        <taxon>Bacteria</taxon>
        <taxon>Bacillati</taxon>
        <taxon>Actinomycetota</taxon>
        <taxon>Actinomycetes</taxon>
        <taxon>Micromonosporales</taxon>
        <taxon>Micromonosporaceae</taxon>
        <taxon>Micromonospora</taxon>
    </lineage>
</organism>
<evidence type="ECO:0000256" key="2">
    <source>
        <dbReference type="ARBA" id="ARBA00023125"/>
    </source>
</evidence>
<name>A0A1C4WL22_9ACTN</name>
<sequence length="350" mass="36486">MAERMPRVGPSRPTITDVAKAAGVSKGAVSFALNGRPGVAEETRARILAVAASLGWTPSHRARALSASRAFSVGMVIARPPELLGADPFYPSFIAGVERTLSDRGQSLVLQVVPDLSVEETSYRRLATAERVDGVFVLDLRLGDPRIALLAELGLPAVTIGRPDVPSNHPALLVDDRPGVTAAVAHLAGLGHRRIAHVSGPLHFLHGSVRRQAWEQALADAGLTAGPCVESDFSAAGGAQATRALLDTDDPPTAIVYGNDLMAIAGLSVAVQLGIRVPDELSITGFDDTELAGYVTPTLTTVRTDPFGWGRAAADALLDLIDGRPGADIPTPPAPLVVRGSTAPPPTRHP</sequence>
<dbReference type="GO" id="GO:0003700">
    <property type="term" value="F:DNA-binding transcription factor activity"/>
    <property type="evidence" value="ECO:0007669"/>
    <property type="project" value="TreeGrafter"/>
</dbReference>
<dbReference type="PROSITE" id="PS50932">
    <property type="entry name" value="HTH_LACI_2"/>
    <property type="match status" value="1"/>
</dbReference>